<dbReference type="Proteomes" id="UP001073227">
    <property type="component" value="Unassembled WGS sequence"/>
</dbReference>
<name>A0ABT3ZDZ8_9HYPH</name>
<proteinExistence type="predicted"/>
<comment type="caution">
    <text evidence="1">The sequence shown here is derived from an EMBL/GenBank/DDBJ whole genome shotgun (WGS) entry which is preliminary data.</text>
</comment>
<dbReference type="Gene3D" id="3.40.50.150">
    <property type="entry name" value="Vaccinia Virus protein VP39"/>
    <property type="match status" value="1"/>
</dbReference>
<protein>
    <recommendedName>
        <fullName evidence="3">dTDP-6-deoxy-L-hexose 3-O-methyltransferase</fullName>
    </recommendedName>
</protein>
<dbReference type="InterPro" id="IPR029063">
    <property type="entry name" value="SAM-dependent_MTases_sf"/>
</dbReference>
<evidence type="ECO:0000313" key="1">
    <source>
        <dbReference type="EMBL" id="MCY0150027.1"/>
    </source>
</evidence>
<sequence length="260" mass="29596">MRQKEFKLEQSNSNNYREDEKKYFSDIGNYFQKSSGSFSEKMHAFCRYIPRQSLGHFLARHEIFKEILDIHGSVCDFGVYRGSSFFAWQQLSAIYEPYNHTRKIIGFDSFEGFSDIGEFDENRSDETIELKKPGGMAFSGEDEIRNGIDLMDLNRPLGHMPKGSIVTGALPDSFDSYLDEHPETVISLANFGLGLYGPTVELMRKIKPRLTQGSIVVLEEINQAMWPGETKALAEVFGLNNLSLNRVAFCPQISWFKLGS</sequence>
<keyword evidence="2" id="KW-1185">Reference proteome</keyword>
<organism evidence="1 2">
    <name type="scientific">Hoeflea algicola</name>
    <dbReference type="NCBI Taxonomy" id="2983763"/>
    <lineage>
        <taxon>Bacteria</taxon>
        <taxon>Pseudomonadati</taxon>
        <taxon>Pseudomonadota</taxon>
        <taxon>Alphaproteobacteria</taxon>
        <taxon>Hyphomicrobiales</taxon>
        <taxon>Rhizobiaceae</taxon>
        <taxon>Hoeflea</taxon>
    </lineage>
</organism>
<reference evidence="1" key="1">
    <citation type="submission" date="2022-10" db="EMBL/GenBank/DDBJ databases">
        <title>Hoeflea sp. G2-23, isolated from marine algae.</title>
        <authorList>
            <person name="Kristyanto S."/>
            <person name="Kim J.M."/>
            <person name="Jeon C.O."/>
        </authorList>
    </citation>
    <scope>NUCLEOTIDE SEQUENCE</scope>
    <source>
        <strain evidence="1">G2-23</strain>
    </source>
</reference>
<evidence type="ECO:0008006" key="3">
    <source>
        <dbReference type="Google" id="ProtNLM"/>
    </source>
</evidence>
<dbReference type="EMBL" id="JAOVZR010000001">
    <property type="protein sequence ID" value="MCY0150027.1"/>
    <property type="molecule type" value="Genomic_DNA"/>
</dbReference>
<dbReference type="RefSeq" id="WP_267655465.1">
    <property type="nucleotide sequence ID" value="NZ_JAOVZR010000001.1"/>
</dbReference>
<accession>A0ABT3ZDZ8</accession>
<evidence type="ECO:0000313" key="2">
    <source>
        <dbReference type="Proteomes" id="UP001073227"/>
    </source>
</evidence>
<gene>
    <name evidence="1" type="ORF">OEG84_20565</name>
</gene>